<comment type="caution">
    <text evidence="1">The sequence shown here is derived from an EMBL/GenBank/DDBJ whole genome shotgun (WGS) entry which is preliminary data.</text>
</comment>
<proteinExistence type="predicted"/>
<name>A0AAV4RNR5_CAEEX</name>
<keyword evidence="2" id="KW-1185">Reference proteome</keyword>
<dbReference type="EMBL" id="BPLR01008104">
    <property type="protein sequence ID" value="GIY22112.1"/>
    <property type="molecule type" value="Genomic_DNA"/>
</dbReference>
<dbReference type="Proteomes" id="UP001054945">
    <property type="component" value="Unassembled WGS sequence"/>
</dbReference>
<organism evidence="1 2">
    <name type="scientific">Caerostris extrusa</name>
    <name type="common">Bark spider</name>
    <name type="synonym">Caerostris bankana</name>
    <dbReference type="NCBI Taxonomy" id="172846"/>
    <lineage>
        <taxon>Eukaryota</taxon>
        <taxon>Metazoa</taxon>
        <taxon>Ecdysozoa</taxon>
        <taxon>Arthropoda</taxon>
        <taxon>Chelicerata</taxon>
        <taxon>Arachnida</taxon>
        <taxon>Araneae</taxon>
        <taxon>Araneomorphae</taxon>
        <taxon>Entelegynae</taxon>
        <taxon>Araneoidea</taxon>
        <taxon>Araneidae</taxon>
        <taxon>Caerostris</taxon>
    </lineage>
</organism>
<accession>A0AAV4RNR5</accession>
<dbReference type="AlphaFoldDB" id="A0AAV4RNR5"/>
<gene>
    <name evidence="1" type="ORF">CEXT_24381</name>
</gene>
<reference evidence="1 2" key="1">
    <citation type="submission" date="2021-06" db="EMBL/GenBank/DDBJ databases">
        <title>Caerostris extrusa draft genome.</title>
        <authorList>
            <person name="Kono N."/>
            <person name="Arakawa K."/>
        </authorList>
    </citation>
    <scope>NUCLEOTIDE SEQUENCE [LARGE SCALE GENOMIC DNA]</scope>
</reference>
<protein>
    <submittedName>
        <fullName evidence="1">Uncharacterized protein</fullName>
    </submittedName>
</protein>
<sequence length="76" mass="8566">MFNQRGDLTPFLEHRINTGDPLQLLYHSIECPRSKQFNKTSLSTISSLRKFGRPPIIAVDVLCSKISAGFTPTFQV</sequence>
<evidence type="ECO:0000313" key="2">
    <source>
        <dbReference type="Proteomes" id="UP001054945"/>
    </source>
</evidence>
<evidence type="ECO:0000313" key="1">
    <source>
        <dbReference type="EMBL" id="GIY22112.1"/>
    </source>
</evidence>